<keyword evidence="5" id="KW-1185">Reference proteome</keyword>
<sequence length="254" mass="27515">MTVHQNSPLPKESFTDTVKRLAGAQKPPAKGSPAYSRFINRKIGRVIAAAAYQLGLTPNQVTFISAGFSAASIAAIALAHPHWWVGVLIAIGLLVGYAFDSADGQLARLRGGGTPAGEWLDHVVDSIKTTALHLAVLIGWYRHYDVTDIELLLIPIAFTLTASVFFFVQILTDQLRRAHPDRAPAPADSSAGATLRSILVIPTDYGVLCGIFVLFAWPSLFAAAYALLLLGTTLFLCAALPKWYREIRNFRNST</sequence>
<protein>
    <submittedName>
        <fullName evidence="4">CDP-alcohol phosphatidyltransferase family protein</fullName>
    </submittedName>
</protein>
<proteinExistence type="inferred from homology"/>
<dbReference type="EMBL" id="JAWLKB010000005">
    <property type="protein sequence ID" value="MDV6267884.1"/>
    <property type="molecule type" value="Genomic_DNA"/>
</dbReference>
<dbReference type="RefSeq" id="WP_317542161.1">
    <property type="nucleotide sequence ID" value="NZ_JAWLKB010000005.1"/>
</dbReference>
<keyword evidence="3" id="KW-1133">Transmembrane helix</keyword>
<dbReference type="Pfam" id="PF01066">
    <property type="entry name" value="CDP-OH_P_transf"/>
    <property type="match status" value="1"/>
</dbReference>
<dbReference type="InterPro" id="IPR043130">
    <property type="entry name" value="CDP-OH_PTrfase_TM_dom"/>
</dbReference>
<organism evidence="4 5">
    <name type="scientific">Rhodococcus globerulus</name>
    <dbReference type="NCBI Taxonomy" id="33008"/>
    <lineage>
        <taxon>Bacteria</taxon>
        <taxon>Bacillati</taxon>
        <taxon>Actinomycetota</taxon>
        <taxon>Actinomycetes</taxon>
        <taxon>Mycobacteriales</taxon>
        <taxon>Nocardiaceae</taxon>
        <taxon>Rhodococcus</taxon>
    </lineage>
</organism>
<evidence type="ECO:0000256" key="1">
    <source>
        <dbReference type="ARBA" id="ARBA00022679"/>
    </source>
</evidence>
<reference evidence="4 5" key="1">
    <citation type="submission" date="2023-10" db="EMBL/GenBank/DDBJ databases">
        <title>Development of a sustainable strategy for remediation of hydrocarbon-contaminated territories based on the waste exchange concept.</title>
        <authorList>
            <person name="Krivoruchko A."/>
        </authorList>
    </citation>
    <scope>NUCLEOTIDE SEQUENCE [LARGE SCALE GENOMIC DNA]</scope>
    <source>
        <strain evidence="4 5">IEGM 1203</strain>
    </source>
</reference>
<dbReference type="InterPro" id="IPR000462">
    <property type="entry name" value="CDP-OH_P_trans"/>
</dbReference>
<comment type="similarity">
    <text evidence="2">Belongs to the CDP-alcohol phosphatidyltransferase class-I family.</text>
</comment>
<dbReference type="Gene3D" id="1.20.120.1760">
    <property type="match status" value="1"/>
</dbReference>
<comment type="caution">
    <text evidence="4">The sequence shown here is derived from an EMBL/GenBank/DDBJ whole genome shotgun (WGS) entry which is preliminary data.</text>
</comment>
<feature type="transmembrane region" description="Helical" evidence="3">
    <location>
        <begin position="193"/>
        <end position="217"/>
    </location>
</feature>
<evidence type="ECO:0000313" key="4">
    <source>
        <dbReference type="EMBL" id="MDV6267884.1"/>
    </source>
</evidence>
<feature type="transmembrane region" description="Helical" evidence="3">
    <location>
        <begin position="151"/>
        <end position="172"/>
    </location>
</feature>
<evidence type="ECO:0000256" key="3">
    <source>
        <dbReference type="SAM" id="Phobius"/>
    </source>
</evidence>
<dbReference type="PROSITE" id="PS00379">
    <property type="entry name" value="CDP_ALCOHOL_P_TRANSF"/>
    <property type="match status" value="1"/>
</dbReference>
<evidence type="ECO:0000256" key="2">
    <source>
        <dbReference type="RuleBase" id="RU003750"/>
    </source>
</evidence>
<name>A0ABU4BUI5_RHOGO</name>
<keyword evidence="1 2" id="KW-0808">Transferase</keyword>
<gene>
    <name evidence="4" type="ORF">R3Q16_14830</name>
</gene>
<keyword evidence="3" id="KW-0472">Membrane</keyword>
<dbReference type="InterPro" id="IPR048254">
    <property type="entry name" value="CDP_ALCOHOL_P_TRANSF_CS"/>
</dbReference>
<feature type="transmembrane region" description="Helical" evidence="3">
    <location>
        <begin position="83"/>
        <end position="99"/>
    </location>
</feature>
<feature type="transmembrane region" description="Helical" evidence="3">
    <location>
        <begin position="61"/>
        <end position="78"/>
    </location>
</feature>
<keyword evidence="3" id="KW-0812">Transmembrane</keyword>
<dbReference type="Proteomes" id="UP001185927">
    <property type="component" value="Unassembled WGS sequence"/>
</dbReference>
<accession>A0ABU4BUI5</accession>
<feature type="transmembrane region" description="Helical" evidence="3">
    <location>
        <begin position="223"/>
        <end position="244"/>
    </location>
</feature>
<evidence type="ECO:0000313" key="5">
    <source>
        <dbReference type="Proteomes" id="UP001185927"/>
    </source>
</evidence>